<reference evidence="2 3" key="1">
    <citation type="submission" date="2019-04" db="EMBL/GenBank/DDBJ databases">
        <title>Fungal friends and foes A comparative genomics study of 23 Aspergillus species from section Flavi.</title>
        <authorList>
            <consortium name="DOE Joint Genome Institute"/>
            <person name="Kjaerbolling I."/>
            <person name="Vesth T.C."/>
            <person name="Frisvad J.C."/>
            <person name="Nybo J.L."/>
            <person name="Theobald S."/>
            <person name="Kildgaard S."/>
            <person name="Petersen T.I."/>
            <person name="Kuo A."/>
            <person name="Sato A."/>
            <person name="Lyhne E.K."/>
            <person name="Kogle M.E."/>
            <person name="Wiebenga A."/>
            <person name="Kun R.S."/>
            <person name="Lubbers R.J."/>
            <person name="Makela M.R."/>
            <person name="Barry K."/>
            <person name="Chovatia M."/>
            <person name="Clum A."/>
            <person name="Daum C."/>
            <person name="Haridas S."/>
            <person name="He G."/>
            <person name="LaButti K."/>
            <person name="Lipzen A."/>
            <person name="Mondo S."/>
            <person name="Pangilinan J."/>
            <person name="Riley R."/>
            <person name="Salamov A."/>
            <person name="Simmons B.A."/>
            <person name="Magnuson J.K."/>
            <person name="Henrissat B."/>
            <person name="Mortensen U.H."/>
            <person name="Larsen T.O."/>
            <person name="De vries R.P."/>
            <person name="Grigoriev I.V."/>
            <person name="Machida M."/>
            <person name="Baker S.E."/>
            <person name="Andersen M.R."/>
        </authorList>
    </citation>
    <scope>NUCLEOTIDE SEQUENCE [LARGE SCALE GENOMIC DNA]</scope>
    <source>
        <strain evidence="2 3">CBS 117635</strain>
    </source>
</reference>
<evidence type="ECO:0000256" key="1">
    <source>
        <dbReference type="SAM" id="MobiDB-lite"/>
    </source>
</evidence>
<feature type="compositionally biased region" description="Acidic residues" evidence="1">
    <location>
        <begin position="245"/>
        <end position="263"/>
    </location>
</feature>
<sequence length="480" mass="55354">MTDKVLTIRDGQEPVVDDYECLLDIPDDYKAGSRGRERKRYDRDFGQNYTRKQAFMRSLILKKAQSLYIHLYAMYLLGMPRKAHAKQLFLRVEDRPTPRRCTSTWTLYATPLHANYACSGFYFSIQRRFMIIELLVNNIHRRGSRVVSMKDTIRKPFQPPRLRDFTLHRPAPQPNDHLYPLTEKLVEGVRPQGSMAPFSDEVDAFTTSKIVKDGEGMSITPDTMPKSRESDRGTDGARDVTDSIAESEDFADTTDADEVDEDTQSSNRGHMKKMRLYQRSSIQRAVLKNYSLVDGEKKCLILTCPLLQELYSGYCKHHSSRIIQYVSSLKAMGAELPMPQWELKLTDEATTDVKALSTSYHKSPQSTWVIDFEYITLGGGMSPIPLQFAIRQLDGKLLLAENVHYGLSLEDFLVKLNAWERADRHVQCLFTRCYRDIVTNGLRPDEISDEIIHKLNYSAERISIISWFSQQDMQCFQRLL</sequence>
<accession>A0A5N6JKW2</accession>
<feature type="region of interest" description="Disordered" evidence="1">
    <location>
        <begin position="214"/>
        <end position="270"/>
    </location>
</feature>
<gene>
    <name evidence="2" type="ORF">BDV30DRAFT_233440</name>
</gene>
<evidence type="ECO:0000313" key="3">
    <source>
        <dbReference type="Proteomes" id="UP000326289"/>
    </source>
</evidence>
<evidence type="ECO:0000313" key="2">
    <source>
        <dbReference type="EMBL" id="KAB8278990.1"/>
    </source>
</evidence>
<feature type="compositionally biased region" description="Basic and acidic residues" evidence="1">
    <location>
        <begin position="225"/>
        <end position="241"/>
    </location>
</feature>
<protein>
    <submittedName>
        <fullName evidence="2">Uncharacterized protein</fullName>
    </submittedName>
</protein>
<proteinExistence type="predicted"/>
<dbReference type="AlphaFoldDB" id="A0A5N6JKW2"/>
<name>A0A5N6JKW2_9EURO</name>
<dbReference type="Proteomes" id="UP000326289">
    <property type="component" value="Unassembled WGS sequence"/>
</dbReference>
<organism evidence="2 3">
    <name type="scientific">Aspergillus minisclerotigenes</name>
    <dbReference type="NCBI Taxonomy" id="656917"/>
    <lineage>
        <taxon>Eukaryota</taxon>
        <taxon>Fungi</taxon>
        <taxon>Dikarya</taxon>
        <taxon>Ascomycota</taxon>
        <taxon>Pezizomycotina</taxon>
        <taxon>Eurotiomycetes</taxon>
        <taxon>Eurotiomycetidae</taxon>
        <taxon>Eurotiales</taxon>
        <taxon>Aspergillaceae</taxon>
        <taxon>Aspergillus</taxon>
        <taxon>Aspergillus subgen. Circumdati</taxon>
    </lineage>
</organism>
<keyword evidence="3" id="KW-1185">Reference proteome</keyword>
<dbReference type="EMBL" id="ML732766">
    <property type="protein sequence ID" value="KAB8278990.1"/>
    <property type="molecule type" value="Genomic_DNA"/>
</dbReference>